<evidence type="ECO:0000259" key="5">
    <source>
        <dbReference type="PROSITE" id="PS50893"/>
    </source>
</evidence>
<evidence type="ECO:0000256" key="1">
    <source>
        <dbReference type="ARBA" id="ARBA00005417"/>
    </source>
</evidence>
<dbReference type="InterPro" id="IPR017871">
    <property type="entry name" value="ABC_transporter-like_CS"/>
</dbReference>
<dbReference type="SMART" id="SM00382">
    <property type="entry name" value="AAA"/>
    <property type="match status" value="1"/>
</dbReference>
<gene>
    <name evidence="6" type="primary">ssuB_2</name>
    <name evidence="6" type="ORF">NCTC13193_03923</name>
</gene>
<dbReference type="EC" id="3.6.3.-" evidence="6"/>
<dbReference type="PANTHER" id="PTHR42788:SF13">
    <property type="entry name" value="ALIPHATIC SULFONATES IMPORT ATP-BINDING PROTEIN SSUB"/>
    <property type="match status" value="1"/>
</dbReference>
<organism evidence="6 7">
    <name type="scientific">Serratia fonticola</name>
    <dbReference type="NCBI Taxonomy" id="47917"/>
    <lineage>
        <taxon>Bacteria</taxon>
        <taxon>Pseudomonadati</taxon>
        <taxon>Pseudomonadota</taxon>
        <taxon>Gammaproteobacteria</taxon>
        <taxon>Enterobacterales</taxon>
        <taxon>Yersiniaceae</taxon>
        <taxon>Serratia</taxon>
    </lineage>
</organism>
<dbReference type="GO" id="GO:0016887">
    <property type="term" value="F:ATP hydrolysis activity"/>
    <property type="evidence" value="ECO:0007669"/>
    <property type="project" value="InterPro"/>
</dbReference>
<name>A0A448SZD1_SERFO</name>
<dbReference type="AlphaFoldDB" id="A0A448SZD1"/>
<dbReference type="InterPro" id="IPR003439">
    <property type="entry name" value="ABC_transporter-like_ATP-bd"/>
</dbReference>
<dbReference type="InterPro" id="IPR003593">
    <property type="entry name" value="AAA+_ATPase"/>
</dbReference>
<comment type="similarity">
    <text evidence="1">Belongs to the ABC transporter superfamily.</text>
</comment>
<evidence type="ECO:0000256" key="4">
    <source>
        <dbReference type="ARBA" id="ARBA00022840"/>
    </source>
</evidence>
<dbReference type="Pfam" id="PF00005">
    <property type="entry name" value="ABC_tran"/>
    <property type="match status" value="1"/>
</dbReference>
<dbReference type="GO" id="GO:0005524">
    <property type="term" value="F:ATP binding"/>
    <property type="evidence" value="ECO:0007669"/>
    <property type="project" value="UniProtKB-KW"/>
</dbReference>
<keyword evidence="4 6" id="KW-0067">ATP-binding</keyword>
<evidence type="ECO:0000313" key="6">
    <source>
        <dbReference type="EMBL" id="VEI72989.1"/>
    </source>
</evidence>
<protein>
    <submittedName>
        <fullName evidence="6">Aliphatic sulfonates import ATP-binding protein SsuB</fullName>
        <ecNumber evidence="6">3.6.3.-</ecNumber>
    </submittedName>
</protein>
<dbReference type="PANTHER" id="PTHR42788">
    <property type="entry name" value="TAURINE IMPORT ATP-BINDING PROTEIN-RELATED"/>
    <property type="match status" value="1"/>
</dbReference>
<accession>A0A448SZD1</accession>
<dbReference type="InterPro" id="IPR027417">
    <property type="entry name" value="P-loop_NTPase"/>
</dbReference>
<dbReference type="RefSeq" id="WP_141132599.1">
    <property type="nucleotide sequence ID" value="NZ_CAMISM010000014.1"/>
</dbReference>
<evidence type="ECO:0000313" key="7">
    <source>
        <dbReference type="Proteomes" id="UP000270487"/>
    </source>
</evidence>
<keyword evidence="6" id="KW-0378">Hydrolase</keyword>
<keyword evidence="2" id="KW-0813">Transport</keyword>
<dbReference type="CDD" id="cd03293">
    <property type="entry name" value="ABC_NrtD_SsuB_transporters"/>
    <property type="match status" value="1"/>
</dbReference>
<dbReference type="EMBL" id="LR134492">
    <property type="protein sequence ID" value="VEI72989.1"/>
    <property type="molecule type" value="Genomic_DNA"/>
</dbReference>
<keyword evidence="3" id="KW-0547">Nucleotide-binding</keyword>
<evidence type="ECO:0000256" key="2">
    <source>
        <dbReference type="ARBA" id="ARBA00022448"/>
    </source>
</evidence>
<dbReference type="SUPFAM" id="SSF52540">
    <property type="entry name" value="P-loop containing nucleoside triphosphate hydrolases"/>
    <property type="match status" value="1"/>
</dbReference>
<dbReference type="InterPro" id="IPR050166">
    <property type="entry name" value="ABC_transporter_ATP-bind"/>
</dbReference>
<reference evidence="6 7" key="1">
    <citation type="submission" date="2018-12" db="EMBL/GenBank/DDBJ databases">
        <authorList>
            <consortium name="Pathogen Informatics"/>
        </authorList>
    </citation>
    <scope>NUCLEOTIDE SEQUENCE [LARGE SCALE GENOMIC DNA]</scope>
    <source>
        <strain evidence="6 7">NCTC13193</strain>
    </source>
</reference>
<dbReference type="Proteomes" id="UP000270487">
    <property type="component" value="Chromosome"/>
</dbReference>
<evidence type="ECO:0000256" key="3">
    <source>
        <dbReference type="ARBA" id="ARBA00022741"/>
    </source>
</evidence>
<dbReference type="Gene3D" id="3.40.50.300">
    <property type="entry name" value="P-loop containing nucleotide triphosphate hydrolases"/>
    <property type="match status" value="1"/>
</dbReference>
<dbReference type="PROSITE" id="PS00211">
    <property type="entry name" value="ABC_TRANSPORTER_1"/>
    <property type="match status" value="1"/>
</dbReference>
<feature type="domain" description="ABC transporter" evidence="5">
    <location>
        <begin position="8"/>
        <end position="243"/>
    </location>
</feature>
<proteinExistence type="inferred from homology"/>
<dbReference type="PROSITE" id="PS50893">
    <property type="entry name" value="ABC_TRANSPORTER_2"/>
    <property type="match status" value="1"/>
</dbReference>
<sequence length="263" mass="29295">MTIQEVVLSAKQVNKAFIGENKLPKEVLRDVDLNVHKGEFVTILGQSGSGKSTLMRIFAGLIFPDTGTVSLAGKPIEGPDADISMVFQSYALYPWLTVYDNIAFGLIAQDLPPQLIDKKLKALLTLVGLNGYEKAWPRQLSGGMRQRVGFARALAVEPKVLLLDEPFSSLDIFTAQKLRMDLMNIWTNKKSNTSAIVMVSHDIEEAVMMSDRVVIMDANKRQITDEIVIDRPRESRGRQNMAAIIDETSDRLYKRIAISQKAS</sequence>